<organism evidence="1 2">
    <name type="scientific">Leptospira ryugenii</name>
    <dbReference type="NCBI Taxonomy" id="1917863"/>
    <lineage>
        <taxon>Bacteria</taxon>
        <taxon>Pseudomonadati</taxon>
        <taxon>Spirochaetota</taxon>
        <taxon>Spirochaetia</taxon>
        <taxon>Leptospirales</taxon>
        <taxon>Leptospiraceae</taxon>
        <taxon>Leptospira</taxon>
    </lineage>
</organism>
<dbReference type="Proteomes" id="UP000245133">
    <property type="component" value="Unassembled WGS sequence"/>
</dbReference>
<dbReference type="AlphaFoldDB" id="A0A2P2E2P4"/>
<protein>
    <submittedName>
        <fullName evidence="1">Uncharacterized protein</fullName>
    </submittedName>
</protein>
<name>A0A2P2E2P4_9LEPT</name>
<comment type="caution">
    <text evidence="1">The sequence shown here is derived from an EMBL/GenBank/DDBJ whole genome shotgun (WGS) entry which is preliminary data.</text>
</comment>
<proteinExistence type="predicted"/>
<accession>A0A2P2E2P4</accession>
<sequence length="93" mass="10265">MIQISKGDSRSLNTKPKASIFLKPGIDLKSRMLPTETNARGESVSPNLSRELSMKVGMLSDLKRIANNKAIAGGNKKIRLHKDRNVQDFSPCN</sequence>
<gene>
    <name evidence="1" type="ORF">LPTSP4_26720</name>
</gene>
<dbReference type="EMBL" id="BFBB01000008">
    <property type="protein sequence ID" value="GBF51140.1"/>
    <property type="molecule type" value="Genomic_DNA"/>
</dbReference>
<evidence type="ECO:0000313" key="1">
    <source>
        <dbReference type="EMBL" id="GBF51140.1"/>
    </source>
</evidence>
<reference evidence="1 2" key="1">
    <citation type="submission" date="2018-02" db="EMBL/GenBank/DDBJ databases">
        <title>Novel Leptospira species isolated from soil and water in Japan.</title>
        <authorList>
            <person name="Nakao R."/>
            <person name="Masuzawa T."/>
        </authorList>
    </citation>
    <scope>NUCLEOTIDE SEQUENCE [LARGE SCALE GENOMIC DNA]</scope>
    <source>
        <strain evidence="1 2">YH101</strain>
    </source>
</reference>
<evidence type="ECO:0000313" key="2">
    <source>
        <dbReference type="Proteomes" id="UP000245133"/>
    </source>
</evidence>
<keyword evidence="2" id="KW-1185">Reference proteome</keyword>